<dbReference type="AlphaFoldDB" id="A0A1G6YQI2"/>
<keyword evidence="1" id="KW-0418">Kinase</keyword>
<reference evidence="1 2" key="1">
    <citation type="submission" date="2016-10" db="EMBL/GenBank/DDBJ databases">
        <authorList>
            <person name="de Groot N.N."/>
        </authorList>
    </citation>
    <scope>NUCLEOTIDE SEQUENCE [LARGE SCALE GENOMIC DNA]</scope>
    <source>
        <strain evidence="1 2">R5</strain>
    </source>
</reference>
<name>A0A1G6YQI2_9BRAD</name>
<gene>
    <name evidence="1" type="ORF">SAMN05216337_101738</name>
</gene>
<dbReference type="Proteomes" id="UP000199245">
    <property type="component" value="Unassembled WGS sequence"/>
</dbReference>
<protein>
    <submittedName>
        <fullName evidence="1">2-dehydro-3-deoxygalactonokinase</fullName>
    </submittedName>
</protein>
<dbReference type="EMBL" id="FMZW01000017">
    <property type="protein sequence ID" value="SDD91905.1"/>
    <property type="molecule type" value="Genomic_DNA"/>
</dbReference>
<evidence type="ECO:0000313" key="1">
    <source>
        <dbReference type="EMBL" id="SDD91905.1"/>
    </source>
</evidence>
<dbReference type="InterPro" id="IPR042258">
    <property type="entry name" value="DGOK_N"/>
</dbReference>
<evidence type="ECO:0000313" key="2">
    <source>
        <dbReference type="Proteomes" id="UP000199245"/>
    </source>
</evidence>
<dbReference type="Gene3D" id="3.30.420.300">
    <property type="entry name" value="2-keto-3-deoxy-galactonokinase, substrate binding domain"/>
    <property type="match status" value="1"/>
</dbReference>
<dbReference type="GO" id="GO:0034194">
    <property type="term" value="P:D-galactonate catabolic process"/>
    <property type="evidence" value="ECO:0007669"/>
    <property type="project" value="InterPro"/>
</dbReference>
<dbReference type="Pfam" id="PF05035">
    <property type="entry name" value="DGOK"/>
    <property type="match status" value="1"/>
</dbReference>
<proteinExistence type="predicted"/>
<dbReference type="InterPro" id="IPR007729">
    <property type="entry name" value="DGOK"/>
</dbReference>
<dbReference type="InterPro" id="IPR042257">
    <property type="entry name" value="DGOK_C"/>
</dbReference>
<accession>A0A1G6YQI2</accession>
<sequence>MIAFIASGSGAVGARDTESVEQGAMSGLSYVAVDWGTSSFRLWLTGAGGKVLGERRSDEGMTAAARTGFAAVLQSHLDALGAAADLPVVICGMAGARQGWVEASYIDTPAHLMDILNGAVVVGGQAREIRILPGIAQRDAAAPDVMRGEETQLLGALGLNAPGEALVCMPGTHSKWVRVRGGTVERFATFMTGELFSAVARDTILSHAVAGAEEAVDGDAFRAAVAAAFAAPALAANLLFRVRSRQLLFGGNAQAARETISGTLIGVELAAGLADREQRAPVTLIASGRLQRLYQTALEALSIPLNVMDAEEAVRRGLAGAAAAIWKK</sequence>
<dbReference type="Gene3D" id="3.30.420.310">
    <property type="entry name" value="2-keto-3-deoxy-galactonokinase, C-terminal domain"/>
    <property type="match status" value="1"/>
</dbReference>
<dbReference type="GO" id="GO:0008671">
    <property type="term" value="F:2-dehydro-3-deoxygalactonokinase activity"/>
    <property type="evidence" value="ECO:0007669"/>
    <property type="project" value="InterPro"/>
</dbReference>
<organism evidence="1 2">
    <name type="scientific">Bradyrhizobium brasilense</name>
    <dbReference type="NCBI Taxonomy" id="1419277"/>
    <lineage>
        <taxon>Bacteria</taxon>
        <taxon>Pseudomonadati</taxon>
        <taxon>Pseudomonadota</taxon>
        <taxon>Alphaproteobacteria</taxon>
        <taxon>Hyphomicrobiales</taxon>
        <taxon>Nitrobacteraceae</taxon>
        <taxon>Bradyrhizobium</taxon>
    </lineage>
</organism>
<keyword evidence="1" id="KW-0808">Transferase</keyword>